<reference evidence="1 2" key="1">
    <citation type="submission" date="2024-08" db="EMBL/GenBank/DDBJ databases">
        <title>Whole-genome sequencing of halo(alkali)philic microorganisms from hypersaline lakes.</title>
        <authorList>
            <person name="Sorokin D.Y."/>
            <person name="Merkel A.Y."/>
            <person name="Messina E."/>
            <person name="Yakimov M."/>
        </authorList>
    </citation>
    <scope>NUCLEOTIDE SEQUENCE [LARGE SCALE GENOMIC DNA]</scope>
    <source>
        <strain evidence="1 2">AB-hyl4</strain>
    </source>
</reference>
<accession>A0ABV4U445</accession>
<dbReference type="PROSITE" id="PS51257">
    <property type="entry name" value="PROKAR_LIPOPROTEIN"/>
    <property type="match status" value="1"/>
</dbReference>
<evidence type="ECO:0000313" key="1">
    <source>
        <dbReference type="EMBL" id="MFA9477678.1"/>
    </source>
</evidence>
<evidence type="ECO:0000313" key="2">
    <source>
        <dbReference type="Proteomes" id="UP001575105"/>
    </source>
</evidence>
<gene>
    <name evidence="1" type="ORF">ACERK3_05150</name>
</gene>
<dbReference type="RefSeq" id="WP_425344605.1">
    <property type="nucleotide sequence ID" value="NZ_JBGUBD010000003.1"/>
</dbReference>
<comment type="caution">
    <text evidence="1">The sequence shown here is derived from an EMBL/GenBank/DDBJ whole genome shotgun (WGS) entry which is preliminary data.</text>
</comment>
<sequence length="252" mass="28334">MNDWKRVASAVLVMVVCVGAGCQPRAPLPTHEWDDFREALRVIEQRNAAIENVSSAFDLTIRRPEGGTVTLEGAMVAERPDRMRLQAWRFHREVMDLVRSPEGTWLWTAEQVDEIDEQFAHPQAHEVDWFQAFFMTPDPETSQLIEAGGGGEPMVVRWPLGGGDGETGGWHGRAEIDGATLTVMRIDVYDETDTFVQRVLFSEYRVMDGLVFPMRIGAEGQWNATLRSHDVELNGDLPTGVFEPPARANRLD</sequence>
<proteinExistence type="predicted"/>
<name>A0ABV4U445_9BACT</name>
<evidence type="ECO:0008006" key="3">
    <source>
        <dbReference type="Google" id="ProtNLM"/>
    </source>
</evidence>
<dbReference type="EMBL" id="JBGUBD010000003">
    <property type="protein sequence ID" value="MFA9477678.1"/>
    <property type="molecule type" value="Genomic_DNA"/>
</dbReference>
<keyword evidence="2" id="KW-1185">Reference proteome</keyword>
<dbReference type="Proteomes" id="UP001575105">
    <property type="component" value="Unassembled WGS sequence"/>
</dbReference>
<organism evidence="1 2">
    <name type="scientific">Natronomicrosphaera hydrolytica</name>
    <dbReference type="NCBI Taxonomy" id="3242702"/>
    <lineage>
        <taxon>Bacteria</taxon>
        <taxon>Pseudomonadati</taxon>
        <taxon>Planctomycetota</taxon>
        <taxon>Phycisphaerae</taxon>
        <taxon>Phycisphaerales</taxon>
        <taxon>Phycisphaeraceae</taxon>
        <taxon>Natronomicrosphaera</taxon>
    </lineage>
</organism>
<protein>
    <recommendedName>
        <fullName evidence="3">Outer membrane lipoprotein-sorting protein</fullName>
    </recommendedName>
</protein>